<dbReference type="STRING" id="408074.SAMN05660909_02335"/>
<dbReference type="Proteomes" id="UP000199656">
    <property type="component" value="Unassembled WGS sequence"/>
</dbReference>
<accession>A0A1H4BYP7</accession>
<organism evidence="2 3">
    <name type="scientific">Chitinophaga terrae</name>
    <name type="common">ex Kim and Jung 2007</name>
    <dbReference type="NCBI Taxonomy" id="408074"/>
    <lineage>
        <taxon>Bacteria</taxon>
        <taxon>Pseudomonadati</taxon>
        <taxon>Bacteroidota</taxon>
        <taxon>Chitinophagia</taxon>
        <taxon>Chitinophagales</taxon>
        <taxon>Chitinophagaceae</taxon>
        <taxon>Chitinophaga</taxon>
    </lineage>
</organism>
<dbReference type="AlphaFoldDB" id="A0A1H4BYP7"/>
<feature type="coiled-coil region" evidence="1">
    <location>
        <begin position="58"/>
        <end position="245"/>
    </location>
</feature>
<evidence type="ECO:0008006" key="4">
    <source>
        <dbReference type="Google" id="ProtNLM"/>
    </source>
</evidence>
<keyword evidence="1" id="KW-0175">Coiled coil</keyword>
<dbReference type="Pfam" id="PF09903">
    <property type="entry name" value="DUF2130"/>
    <property type="match status" value="1"/>
</dbReference>
<dbReference type="EMBL" id="FNRL01000009">
    <property type="protein sequence ID" value="SEA53268.1"/>
    <property type="molecule type" value="Genomic_DNA"/>
</dbReference>
<sequence length="455" mass="52990">MLPFFITCFKTLSLPNIYCHIMSTSKGTSITCPSCKHQFVMEDAFAADIEKEMRTKMAGEWKKKLDSLKEEKDALLLAQNRIQQEKMQLNQLRQQQEEEIAKRLQAEKQQLRATLEEELRKAIAADMSAQIAMLKETNEEQANKLKVARAQELEFLRKEQALKDKEQELEIALQKQLLAAREELAEKIRLEELEKNRIRDTEHQLRVRELEKQLEDQRKLAEEMKRRAEQGSMQLQGEIQELALEEMLRSHFPYDEVVPVEKGVRGADCIQYIRNQYGQDCGKIIYESKRTKEFTKDWVEKLKADMRSQGMDVAILVTQTMPRDMKQFGEKDGVWICTFAEVKALAYVLRDGMIKISMKLRSQENKGDKMHMLYEYLTSGEFAEQWKAVREGFMAMKLSIQRERDAMEKLWKAREKQLEKVLLNTAHIKGSIDGIAGNDSVDLQLLEDAADELLD</sequence>
<proteinExistence type="predicted"/>
<evidence type="ECO:0000256" key="1">
    <source>
        <dbReference type="SAM" id="Coils"/>
    </source>
</evidence>
<gene>
    <name evidence="2" type="ORF">SAMN05660909_02335</name>
</gene>
<keyword evidence="3" id="KW-1185">Reference proteome</keyword>
<protein>
    <recommendedName>
        <fullName evidence="4">DUF2130 domain-containing protein</fullName>
    </recommendedName>
</protein>
<evidence type="ECO:0000313" key="2">
    <source>
        <dbReference type="EMBL" id="SEA53268.1"/>
    </source>
</evidence>
<dbReference type="InterPro" id="IPR019219">
    <property type="entry name" value="DUF2130"/>
</dbReference>
<reference evidence="3" key="1">
    <citation type="submission" date="2016-10" db="EMBL/GenBank/DDBJ databases">
        <authorList>
            <person name="Varghese N."/>
            <person name="Submissions S."/>
        </authorList>
    </citation>
    <scope>NUCLEOTIDE SEQUENCE [LARGE SCALE GENOMIC DNA]</scope>
    <source>
        <strain evidence="3">DSM 23920</strain>
    </source>
</reference>
<name>A0A1H4BYP7_9BACT</name>
<evidence type="ECO:0000313" key="3">
    <source>
        <dbReference type="Proteomes" id="UP000199656"/>
    </source>
</evidence>